<dbReference type="EMBL" id="JAHUZN010000003">
    <property type="protein sequence ID" value="KAG8498266.1"/>
    <property type="molecule type" value="Genomic_DNA"/>
</dbReference>
<keyword evidence="1" id="KW-1133">Transmembrane helix</keyword>
<reference evidence="2 3" key="1">
    <citation type="journal article" date="2021" name="bioRxiv">
        <title>The Gossypium anomalum genome as a resource for cotton improvement and evolutionary analysis of hybrid incompatibility.</title>
        <authorList>
            <person name="Grover C.E."/>
            <person name="Yuan D."/>
            <person name="Arick M.A."/>
            <person name="Miller E.R."/>
            <person name="Hu G."/>
            <person name="Peterson D.G."/>
            <person name="Wendel J.F."/>
            <person name="Udall J.A."/>
        </authorList>
    </citation>
    <scope>NUCLEOTIDE SEQUENCE [LARGE SCALE GENOMIC DNA]</scope>
    <source>
        <strain evidence="2">JFW-Udall</strain>
        <tissue evidence="2">Leaf</tissue>
    </source>
</reference>
<keyword evidence="1" id="KW-0812">Transmembrane</keyword>
<name>A0A8J5YZU1_9ROSI</name>
<keyword evidence="1" id="KW-0472">Membrane</keyword>
<sequence length="121" mass="14008">MSYRFLIGKTFSRKSSSPLTIFFLLLPFFIFLLLLHLVPSFIRSVSFLCFLFSVFQAMVLIAKMEGSLSALFHARFSSKRLLIMGISRGLSFNVGINFIWRQLVTRNQIRTWEMATGRDIT</sequence>
<feature type="transmembrane region" description="Helical" evidence="1">
    <location>
        <begin position="21"/>
        <end position="38"/>
    </location>
</feature>
<comment type="caution">
    <text evidence="2">The sequence shown here is derived from an EMBL/GenBank/DDBJ whole genome shotgun (WGS) entry which is preliminary data.</text>
</comment>
<proteinExistence type="predicted"/>
<organism evidence="2 3">
    <name type="scientific">Gossypium anomalum</name>
    <dbReference type="NCBI Taxonomy" id="47600"/>
    <lineage>
        <taxon>Eukaryota</taxon>
        <taxon>Viridiplantae</taxon>
        <taxon>Streptophyta</taxon>
        <taxon>Embryophyta</taxon>
        <taxon>Tracheophyta</taxon>
        <taxon>Spermatophyta</taxon>
        <taxon>Magnoliopsida</taxon>
        <taxon>eudicotyledons</taxon>
        <taxon>Gunneridae</taxon>
        <taxon>Pentapetalae</taxon>
        <taxon>rosids</taxon>
        <taxon>malvids</taxon>
        <taxon>Malvales</taxon>
        <taxon>Malvaceae</taxon>
        <taxon>Malvoideae</taxon>
        <taxon>Gossypium</taxon>
    </lineage>
</organism>
<dbReference type="AlphaFoldDB" id="A0A8J5YZU1"/>
<protein>
    <submittedName>
        <fullName evidence="2">Uncharacterized protein</fullName>
    </submittedName>
</protein>
<evidence type="ECO:0000313" key="2">
    <source>
        <dbReference type="EMBL" id="KAG8498266.1"/>
    </source>
</evidence>
<accession>A0A8J5YZU1</accession>
<evidence type="ECO:0000313" key="3">
    <source>
        <dbReference type="Proteomes" id="UP000701853"/>
    </source>
</evidence>
<keyword evidence="3" id="KW-1185">Reference proteome</keyword>
<feature type="transmembrane region" description="Helical" evidence="1">
    <location>
        <begin position="81"/>
        <end position="100"/>
    </location>
</feature>
<evidence type="ECO:0000256" key="1">
    <source>
        <dbReference type="SAM" id="Phobius"/>
    </source>
</evidence>
<dbReference type="Proteomes" id="UP000701853">
    <property type="component" value="Chromosome 3"/>
</dbReference>
<feature type="transmembrane region" description="Helical" evidence="1">
    <location>
        <begin position="44"/>
        <end position="61"/>
    </location>
</feature>
<gene>
    <name evidence="2" type="ORF">CXB51_007450</name>
</gene>